<dbReference type="KEGG" id="bco:Bcell_3699"/>
<dbReference type="HOGENOM" id="CLU_027634_0_1_9"/>
<dbReference type="Proteomes" id="UP000001401">
    <property type="component" value="Chromosome"/>
</dbReference>
<reference evidence="5" key="1">
    <citation type="submission" date="2010-12" db="EMBL/GenBank/DDBJ databases">
        <title>Complete sequence of Bacillus cellulosilyticus DSM 2522.</title>
        <authorList>
            <consortium name="US DOE Joint Genome Institute"/>
            <person name="Lucas S."/>
            <person name="Copeland A."/>
            <person name="Lapidus A."/>
            <person name="Cheng J.-F."/>
            <person name="Bruce D."/>
            <person name="Goodwin L."/>
            <person name="Pitluck S."/>
            <person name="Chertkov O."/>
            <person name="Detter J.C."/>
            <person name="Han C."/>
            <person name="Tapia R."/>
            <person name="Land M."/>
            <person name="Hauser L."/>
            <person name="Jeffries C."/>
            <person name="Kyrpides N."/>
            <person name="Ivanova N."/>
            <person name="Mikhailova N."/>
            <person name="Brumm P."/>
            <person name="Mead D."/>
            <person name="Woyke T."/>
        </authorList>
    </citation>
    <scope>NUCLEOTIDE SEQUENCE [LARGE SCALE GENOMIC DNA]</scope>
    <source>
        <strain evidence="5">DSM 2522</strain>
    </source>
</reference>
<dbReference type="SUPFAM" id="SSF53613">
    <property type="entry name" value="Ribokinase-like"/>
    <property type="match status" value="1"/>
</dbReference>
<dbReference type="Pfam" id="PF00294">
    <property type="entry name" value="PfkB"/>
    <property type="match status" value="1"/>
</dbReference>
<dbReference type="AlphaFoldDB" id="E6TT31"/>
<dbReference type="STRING" id="649639.Bcell_3699"/>
<feature type="domain" description="Carbohydrate kinase PfkB" evidence="4">
    <location>
        <begin position="2"/>
        <end position="310"/>
    </location>
</feature>
<dbReference type="GO" id="GO:0016301">
    <property type="term" value="F:kinase activity"/>
    <property type="evidence" value="ECO:0007669"/>
    <property type="project" value="UniProtKB-KW"/>
</dbReference>
<proteinExistence type="inferred from homology"/>
<gene>
    <name evidence="5" type="ordered locus">Bcell_3699</name>
</gene>
<dbReference type="EMBL" id="CP002394">
    <property type="protein sequence ID" value="ADU31939.1"/>
    <property type="molecule type" value="Genomic_DNA"/>
</dbReference>
<dbReference type="PANTHER" id="PTHR43320">
    <property type="entry name" value="SUGAR KINASE"/>
    <property type="match status" value="1"/>
</dbReference>
<dbReference type="PANTHER" id="PTHR43320:SF2">
    <property type="entry name" value="2-DEHYDRO-3-DEOXYGLUCONOKINASE_2-DEHYDRO-3-DEOXYGALACTONOKINASE"/>
    <property type="match status" value="1"/>
</dbReference>
<accession>E6TT31</accession>
<keyword evidence="2" id="KW-0808">Transferase</keyword>
<evidence type="ECO:0000256" key="3">
    <source>
        <dbReference type="ARBA" id="ARBA00022777"/>
    </source>
</evidence>
<evidence type="ECO:0000313" key="6">
    <source>
        <dbReference type="Proteomes" id="UP000001401"/>
    </source>
</evidence>
<evidence type="ECO:0000313" key="5">
    <source>
        <dbReference type="EMBL" id="ADU31939.1"/>
    </source>
</evidence>
<dbReference type="eggNOG" id="COG0524">
    <property type="taxonomic scope" value="Bacteria"/>
</dbReference>
<dbReference type="InterPro" id="IPR029056">
    <property type="entry name" value="Ribokinase-like"/>
</dbReference>
<dbReference type="RefSeq" id="WP_013490270.1">
    <property type="nucleotide sequence ID" value="NC_014829.1"/>
</dbReference>
<dbReference type="Gene3D" id="3.40.1190.20">
    <property type="match status" value="1"/>
</dbReference>
<evidence type="ECO:0000259" key="4">
    <source>
        <dbReference type="Pfam" id="PF00294"/>
    </source>
</evidence>
<dbReference type="InterPro" id="IPR052700">
    <property type="entry name" value="Carb_kinase_PfkB-like"/>
</dbReference>
<dbReference type="CDD" id="cd01166">
    <property type="entry name" value="KdgK"/>
    <property type="match status" value="1"/>
</dbReference>
<keyword evidence="6" id="KW-1185">Reference proteome</keyword>
<dbReference type="InterPro" id="IPR011611">
    <property type="entry name" value="PfkB_dom"/>
</dbReference>
<organism evidence="5 6">
    <name type="scientific">Evansella cellulosilytica (strain ATCC 21833 / DSM 2522 / FERM P-1141 / JCM 9156 / N-4)</name>
    <name type="common">Bacillus cellulosilyticus</name>
    <dbReference type="NCBI Taxonomy" id="649639"/>
    <lineage>
        <taxon>Bacteria</taxon>
        <taxon>Bacillati</taxon>
        <taxon>Bacillota</taxon>
        <taxon>Bacilli</taxon>
        <taxon>Bacillales</taxon>
        <taxon>Bacillaceae</taxon>
        <taxon>Evansella</taxon>
    </lineage>
</organism>
<keyword evidence="3" id="KW-0418">Kinase</keyword>
<name>E6TT31_EVAC2</name>
<evidence type="ECO:0000256" key="1">
    <source>
        <dbReference type="ARBA" id="ARBA00010688"/>
    </source>
</evidence>
<sequence length="333" mass="37600">MGKIIAFGEVMMRLEVERYKKLEQVNTLEYSFSGTGVNVLASLEKFGCDTLLLTKLPSNRLGDAAVAYINRLGINTSAIARGGEYIGMYFLEHGFHPRPSTVCYSNREESSFCTSSIEDYEVFQDASHIHFCGISLAISPKIREITITLAEKAKKEGLTASFDCNFRPKLWKEEKDVIKRAYEQMLEISDICFMTEKDAIHTLGLETEEKKKKKQIEHLLRIVARKYDIPIIAGTVRQHVASNEQTLQGFIVKEDNVVYSRNYPLTVYDRIGGGDGFASGILYGYFHRFDLKKMVEFATAAGVLAHTIAGDSPLSTAKDVWRLVNDLHDELER</sequence>
<dbReference type="OrthoDB" id="9813569at2"/>
<protein>
    <submittedName>
        <fullName evidence="5">PfkB domain protein</fullName>
    </submittedName>
</protein>
<evidence type="ECO:0000256" key="2">
    <source>
        <dbReference type="ARBA" id="ARBA00022679"/>
    </source>
</evidence>
<comment type="similarity">
    <text evidence="1">Belongs to the carbohydrate kinase PfkB family.</text>
</comment>